<keyword evidence="1" id="KW-0812">Transmembrane</keyword>
<feature type="transmembrane region" description="Helical" evidence="1">
    <location>
        <begin position="52"/>
        <end position="71"/>
    </location>
</feature>
<sequence>MNYCTNCGSGRSGGNFCGECGHRHDAGAVLVEEGYEEELAAPAARSSSGGSGWLVVLGIALVLALVFGYGASRPDIDTSSPAYAEGRQAAAAYIASGAEVTAATTALQVCEVKVGSAATDEAKAAAANNEAGCKAALEEHLHPKG</sequence>
<dbReference type="EMBL" id="VKAC01000008">
    <property type="protein sequence ID" value="TXR55511.1"/>
    <property type="molecule type" value="Genomic_DNA"/>
</dbReference>
<accession>A0A5C8ZEB1</accession>
<gene>
    <name evidence="2" type="ORF">FMM08_14490</name>
</gene>
<keyword evidence="3" id="KW-1185">Reference proteome</keyword>
<evidence type="ECO:0000313" key="2">
    <source>
        <dbReference type="EMBL" id="TXR55511.1"/>
    </source>
</evidence>
<keyword evidence="1" id="KW-1133">Transmembrane helix</keyword>
<comment type="caution">
    <text evidence="2">The sequence shown here is derived from an EMBL/GenBank/DDBJ whole genome shotgun (WGS) entry which is preliminary data.</text>
</comment>
<organism evidence="2 3">
    <name type="scientific">Quadrisphaera setariae</name>
    <dbReference type="NCBI Taxonomy" id="2593304"/>
    <lineage>
        <taxon>Bacteria</taxon>
        <taxon>Bacillati</taxon>
        <taxon>Actinomycetota</taxon>
        <taxon>Actinomycetes</taxon>
        <taxon>Kineosporiales</taxon>
        <taxon>Kineosporiaceae</taxon>
        <taxon>Quadrisphaera</taxon>
    </lineage>
</organism>
<dbReference type="OrthoDB" id="2042369at2"/>
<protein>
    <recommendedName>
        <fullName evidence="4">Zinc ribbon domain-containing protein</fullName>
    </recommendedName>
</protein>
<proteinExistence type="predicted"/>
<evidence type="ECO:0000256" key="1">
    <source>
        <dbReference type="SAM" id="Phobius"/>
    </source>
</evidence>
<keyword evidence="1" id="KW-0472">Membrane</keyword>
<name>A0A5C8ZEB1_9ACTN</name>
<reference evidence="2 3" key="1">
    <citation type="submission" date="2019-07" db="EMBL/GenBank/DDBJ databases">
        <title>Quadrisphaera sp. strain DD2A genome sequencing and assembly.</title>
        <authorList>
            <person name="Kim I."/>
        </authorList>
    </citation>
    <scope>NUCLEOTIDE SEQUENCE [LARGE SCALE GENOMIC DNA]</scope>
    <source>
        <strain evidence="2 3">DD2A</strain>
    </source>
</reference>
<evidence type="ECO:0008006" key="4">
    <source>
        <dbReference type="Google" id="ProtNLM"/>
    </source>
</evidence>
<dbReference type="AlphaFoldDB" id="A0A5C8ZEB1"/>
<evidence type="ECO:0000313" key="3">
    <source>
        <dbReference type="Proteomes" id="UP000321234"/>
    </source>
</evidence>
<dbReference type="Proteomes" id="UP000321234">
    <property type="component" value="Unassembled WGS sequence"/>
</dbReference>
<dbReference type="RefSeq" id="WP_147927087.1">
    <property type="nucleotide sequence ID" value="NZ_VKAC01000008.1"/>
</dbReference>